<dbReference type="InterPro" id="IPR051793">
    <property type="entry name" value="NADH:flavin_oxidoreductase"/>
</dbReference>
<gene>
    <name evidence="12" type="ORF">GCM10010170_037870</name>
</gene>
<evidence type="ECO:0000256" key="5">
    <source>
        <dbReference type="ARBA" id="ARBA00022643"/>
    </source>
</evidence>
<sequence length="675" mass="70900">MSAADRITDLLLRPVRAGRLALRNRVVVPAHTTNYAEHGLPSARHVAYHRERARGGVGLIITEGIRVHPTSLGRDNTISGFDDDVVAPLAAVADAVHAEGAAFAAQLLHTGRQSGGHLTLTPPWGASAVRWASSGRTPHVLSVAEIAEVVESFGASARRMVRAGVDAVEVHLGHGHLLQQFLSPATNRRDDAYGGSAANRMRLSHEVLRAVRQSVGPDFPIIVRISGDEFLDGGLDLPQMLEIVAGIRTEHDIDLLHVSHSAYAGEYTLATQMADMTFDPAPFRHLPAAFRAQFPDLPVLAVCRIDDLAVAADLVEAGAADLVAMARAHLADPALVRKHLEGARDTTRSCLACNEGCAGRLELGMPITCVVNPEAGFEREWTSLRTASRSAGRKRVLVVGGGPGGLSAARAAAEAGREVTLAERGAELGGAVRVATRMHRRQRLALLVDQLEQAVVAAGVTVLREHEVTAEEIVDGGWDAVVLAAGATDTGPRELAGRPVHHPADVLLGTASLGRRLVVVDEDGSWRGAGLASHLAAAGHEVDLVSPHGTAAWRIPLYSRPALVAALGQARVTVHAARRVTDWRGDDLVLADVVGGGEQVIPGVEDVVWAGPRAAADGLRWRLEHSPIAGRIHTAGDACAPRGLLEATFEGRFAGLTAAAGGVTDAAAGSLVGQI</sequence>
<evidence type="ECO:0000259" key="11">
    <source>
        <dbReference type="Pfam" id="PF07992"/>
    </source>
</evidence>
<comment type="cofactor">
    <cofactor evidence="2">
        <name>[4Fe-4S] cluster</name>
        <dbReference type="ChEBI" id="CHEBI:49883"/>
    </cofactor>
</comment>
<keyword evidence="13" id="KW-1185">Reference proteome</keyword>
<keyword evidence="8" id="KW-0408">Iron</keyword>
<protein>
    <submittedName>
        <fullName evidence="12">FAD-dependent oxidoreductase</fullName>
    </submittedName>
</protein>
<comment type="caution">
    <text evidence="12">The sequence shown here is derived from an EMBL/GenBank/DDBJ whole genome shotgun (WGS) entry which is preliminary data.</text>
</comment>
<accession>A0ABN3GDH0</accession>
<dbReference type="Gene3D" id="3.20.20.70">
    <property type="entry name" value="Aldolase class I"/>
    <property type="match status" value="1"/>
</dbReference>
<dbReference type="Pfam" id="PF00724">
    <property type="entry name" value="Oxidored_FMN"/>
    <property type="match status" value="1"/>
</dbReference>
<dbReference type="Proteomes" id="UP001501444">
    <property type="component" value="Unassembled WGS sequence"/>
</dbReference>
<keyword evidence="9" id="KW-0411">Iron-sulfur</keyword>
<dbReference type="Pfam" id="PF07992">
    <property type="entry name" value="Pyr_redox_2"/>
    <property type="match status" value="1"/>
</dbReference>
<dbReference type="EMBL" id="BAAARV010000027">
    <property type="protein sequence ID" value="GAA2348932.1"/>
    <property type="molecule type" value="Genomic_DNA"/>
</dbReference>
<dbReference type="Gene3D" id="3.50.50.60">
    <property type="entry name" value="FAD/NAD(P)-binding domain"/>
    <property type="match status" value="1"/>
</dbReference>
<evidence type="ECO:0000313" key="13">
    <source>
        <dbReference type="Proteomes" id="UP001501444"/>
    </source>
</evidence>
<evidence type="ECO:0000256" key="3">
    <source>
        <dbReference type="ARBA" id="ARBA00011048"/>
    </source>
</evidence>
<evidence type="ECO:0000256" key="4">
    <source>
        <dbReference type="ARBA" id="ARBA00022630"/>
    </source>
</evidence>
<keyword evidence="7" id="KW-0560">Oxidoreductase</keyword>
<dbReference type="RefSeq" id="WP_344613737.1">
    <property type="nucleotide sequence ID" value="NZ_BAAARV010000027.1"/>
</dbReference>
<dbReference type="InterPro" id="IPR036188">
    <property type="entry name" value="FAD/NAD-bd_sf"/>
</dbReference>
<keyword evidence="5" id="KW-0288">FMN</keyword>
<keyword evidence="4" id="KW-0285">Flavoprotein</keyword>
<evidence type="ECO:0000256" key="7">
    <source>
        <dbReference type="ARBA" id="ARBA00023002"/>
    </source>
</evidence>
<reference evidence="12 13" key="1">
    <citation type="journal article" date="2019" name="Int. J. Syst. Evol. Microbiol.">
        <title>The Global Catalogue of Microorganisms (GCM) 10K type strain sequencing project: providing services to taxonomists for standard genome sequencing and annotation.</title>
        <authorList>
            <consortium name="The Broad Institute Genomics Platform"/>
            <consortium name="The Broad Institute Genome Sequencing Center for Infectious Disease"/>
            <person name="Wu L."/>
            <person name="Ma J."/>
        </authorList>
    </citation>
    <scope>NUCLEOTIDE SEQUENCE [LARGE SCALE GENOMIC DNA]</scope>
    <source>
        <strain evidence="12 13">JCM 3272</strain>
    </source>
</reference>
<dbReference type="SUPFAM" id="SSF51395">
    <property type="entry name" value="FMN-linked oxidoreductases"/>
    <property type="match status" value="1"/>
</dbReference>
<evidence type="ECO:0000256" key="9">
    <source>
        <dbReference type="ARBA" id="ARBA00023014"/>
    </source>
</evidence>
<dbReference type="PRINTS" id="PR00420">
    <property type="entry name" value="RNGMNOXGNASE"/>
</dbReference>
<evidence type="ECO:0000256" key="8">
    <source>
        <dbReference type="ARBA" id="ARBA00023004"/>
    </source>
</evidence>
<evidence type="ECO:0000256" key="6">
    <source>
        <dbReference type="ARBA" id="ARBA00022723"/>
    </source>
</evidence>
<feature type="domain" description="FAD/NAD(P)-binding" evidence="11">
    <location>
        <begin position="395"/>
        <end position="619"/>
    </location>
</feature>
<dbReference type="InterPro" id="IPR023753">
    <property type="entry name" value="FAD/NAD-binding_dom"/>
</dbReference>
<comment type="cofactor">
    <cofactor evidence="1">
        <name>FMN</name>
        <dbReference type="ChEBI" id="CHEBI:58210"/>
    </cofactor>
</comment>
<dbReference type="PANTHER" id="PTHR42917">
    <property type="entry name" value="2,4-DIENOYL-COA REDUCTASE"/>
    <property type="match status" value="1"/>
</dbReference>
<comment type="similarity">
    <text evidence="3">In the N-terminal section; belongs to the NADH:flavin oxidoreductase/NADH oxidase family.</text>
</comment>
<name>A0ABN3GDH0_9ACTN</name>
<dbReference type="PANTHER" id="PTHR42917:SF2">
    <property type="entry name" value="2,4-DIENOYL-COA REDUCTASE [(2E)-ENOYL-COA-PRODUCING]"/>
    <property type="match status" value="1"/>
</dbReference>
<evidence type="ECO:0000259" key="10">
    <source>
        <dbReference type="Pfam" id="PF00724"/>
    </source>
</evidence>
<evidence type="ECO:0000313" key="12">
    <source>
        <dbReference type="EMBL" id="GAA2348932.1"/>
    </source>
</evidence>
<dbReference type="SUPFAM" id="SSF51905">
    <property type="entry name" value="FAD/NAD(P)-binding domain"/>
    <property type="match status" value="1"/>
</dbReference>
<evidence type="ECO:0000256" key="2">
    <source>
        <dbReference type="ARBA" id="ARBA00001966"/>
    </source>
</evidence>
<proteinExistence type="inferred from homology"/>
<organism evidence="12 13">
    <name type="scientific">Dactylosporangium salmoneum</name>
    <dbReference type="NCBI Taxonomy" id="53361"/>
    <lineage>
        <taxon>Bacteria</taxon>
        <taxon>Bacillati</taxon>
        <taxon>Actinomycetota</taxon>
        <taxon>Actinomycetes</taxon>
        <taxon>Micromonosporales</taxon>
        <taxon>Micromonosporaceae</taxon>
        <taxon>Dactylosporangium</taxon>
    </lineage>
</organism>
<dbReference type="SUPFAM" id="SSF51971">
    <property type="entry name" value="Nucleotide-binding domain"/>
    <property type="match status" value="1"/>
</dbReference>
<keyword evidence="6" id="KW-0479">Metal-binding</keyword>
<dbReference type="InterPro" id="IPR001155">
    <property type="entry name" value="OxRdtase_FMN_N"/>
</dbReference>
<dbReference type="Gene3D" id="3.40.50.720">
    <property type="entry name" value="NAD(P)-binding Rossmann-like Domain"/>
    <property type="match status" value="1"/>
</dbReference>
<feature type="domain" description="NADH:flavin oxidoreductase/NADH oxidase N-terminal" evidence="10">
    <location>
        <begin position="11"/>
        <end position="342"/>
    </location>
</feature>
<evidence type="ECO:0000256" key="1">
    <source>
        <dbReference type="ARBA" id="ARBA00001917"/>
    </source>
</evidence>
<dbReference type="InterPro" id="IPR013785">
    <property type="entry name" value="Aldolase_TIM"/>
</dbReference>